<gene>
    <name evidence="3" type="ORF">GBAR_LOCUS17654</name>
</gene>
<dbReference type="Gene3D" id="3.40.50.720">
    <property type="entry name" value="NAD(P)-binding Rossmann-like Domain"/>
    <property type="match status" value="1"/>
</dbReference>
<dbReference type="PANTHER" id="PTHR43000">
    <property type="entry name" value="DTDP-D-GLUCOSE 4,6-DEHYDRATASE-RELATED"/>
    <property type="match status" value="1"/>
</dbReference>
<comment type="caution">
    <text evidence="3">The sequence shown here is derived from an EMBL/GenBank/DDBJ whole genome shotgun (WGS) entry which is preliminary data.</text>
</comment>
<sequence>MAYLLTGGMGCIGTYVIRDLLAAGEKVVVYDFAYDLTIPKMVLADEQLEGFTFVQGDITDLPHILRTIQEHEIDRVIHLASWQVPACNANPPEALKVVCEGTINILEAARIFKLKRVVWASSVAVFGAPEDYNHEQILNDAPHYPKFIYGACKSLNERYAMHYFDAYGVDSIGLRFTAVYGVGRTRGMSSFTTQMIEAVALGKPYVCPFGDDAVDWQYVEDVSRSIVVACTCPTTQTRVFNVKGGIRPVKDGVAYLKTLVPDAQITLEPGVFGISWDYDATPIAEEMGFTPDYTMEQGILKTFNRFRARAGLAQI</sequence>
<feature type="domain" description="NAD-dependent epimerase/dehydratase" evidence="2">
    <location>
        <begin position="4"/>
        <end position="242"/>
    </location>
</feature>
<organism evidence="3 4">
    <name type="scientific">Geodia barretti</name>
    <name type="common">Barrett's horny sponge</name>
    <dbReference type="NCBI Taxonomy" id="519541"/>
    <lineage>
        <taxon>Eukaryota</taxon>
        <taxon>Metazoa</taxon>
        <taxon>Porifera</taxon>
        <taxon>Demospongiae</taxon>
        <taxon>Heteroscleromorpha</taxon>
        <taxon>Tetractinellida</taxon>
        <taxon>Astrophorina</taxon>
        <taxon>Geodiidae</taxon>
        <taxon>Geodia</taxon>
    </lineage>
</organism>
<dbReference type="SUPFAM" id="SSF51735">
    <property type="entry name" value="NAD(P)-binding Rossmann-fold domains"/>
    <property type="match status" value="1"/>
</dbReference>
<evidence type="ECO:0000259" key="2">
    <source>
        <dbReference type="Pfam" id="PF01370"/>
    </source>
</evidence>
<accession>A0AA35WRG5</accession>
<reference evidence="3" key="1">
    <citation type="submission" date="2023-03" db="EMBL/GenBank/DDBJ databases">
        <authorList>
            <person name="Steffen K."/>
            <person name="Cardenas P."/>
        </authorList>
    </citation>
    <scope>NUCLEOTIDE SEQUENCE</scope>
</reference>
<dbReference type="Pfam" id="PF01370">
    <property type="entry name" value="Epimerase"/>
    <property type="match status" value="1"/>
</dbReference>
<proteinExistence type="inferred from homology"/>
<evidence type="ECO:0000256" key="1">
    <source>
        <dbReference type="ARBA" id="ARBA00007637"/>
    </source>
</evidence>
<keyword evidence="4" id="KW-1185">Reference proteome</keyword>
<dbReference type="InterPro" id="IPR001509">
    <property type="entry name" value="Epimerase_deHydtase"/>
</dbReference>
<dbReference type="AlphaFoldDB" id="A0AA35WRG5"/>
<evidence type="ECO:0000313" key="3">
    <source>
        <dbReference type="EMBL" id="CAI8031133.1"/>
    </source>
</evidence>
<protein>
    <submittedName>
        <fullName evidence="3">Uncharacterized 37.6 kDa protein in cld 5'region</fullName>
    </submittedName>
</protein>
<dbReference type="InterPro" id="IPR036291">
    <property type="entry name" value="NAD(P)-bd_dom_sf"/>
</dbReference>
<evidence type="ECO:0000313" key="4">
    <source>
        <dbReference type="Proteomes" id="UP001174909"/>
    </source>
</evidence>
<dbReference type="EMBL" id="CASHTH010002520">
    <property type="protein sequence ID" value="CAI8031133.1"/>
    <property type="molecule type" value="Genomic_DNA"/>
</dbReference>
<dbReference type="Proteomes" id="UP001174909">
    <property type="component" value="Unassembled WGS sequence"/>
</dbReference>
<comment type="similarity">
    <text evidence="1">Belongs to the NAD(P)-dependent epimerase/dehydratase family.</text>
</comment>
<name>A0AA35WRG5_GEOBA</name>